<dbReference type="PANTHER" id="PTHR33639:SF2">
    <property type="entry name" value="DUF393 DOMAIN-CONTAINING PROTEIN"/>
    <property type="match status" value="1"/>
</dbReference>
<sequence>MKTRCQDLSHDSDTFKHPIMLFDGECRFCSRSVQLLIRLDQRDVFRFAQLQSDTAQSLLPPEIKNDPSMDSVILLDQGFVYTHSDAILQICRRLGRGWALLSVLKYVPVSLRDFLYRWVAKRRYKLFGKQEHCMIPTAEIRRKFI</sequence>
<protein>
    <submittedName>
        <fullName evidence="1">Thiol-disulfide oxidoreductase DCC family protein</fullName>
    </submittedName>
</protein>
<dbReference type="Proteomes" id="UP001597180">
    <property type="component" value="Unassembled WGS sequence"/>
</dbReference>
<organism evidence="1 2">
    <name type="scientific">Paenibacillus vulneris</name>
    <dbReference type="NCBI Taxonomy" id="1133364"/>
    <lineage>
        <taxon>Bacteria</taxon>
        <taxon>Bacillati</taxon>
        <taxon>Bacillota</taxon>
        <taxon>Bacilli</taxon>
        <taxon>Bacillales</taxon>
        <taxon>Paenibacillaceae</taxon>
        <taxon>Paenibacillus</taxon>
    </lineage>
</organism>
<evidence type="ECO:0000313" key="1">
    <source>
        <dbReference type="EMBL" id="MFD1218526.1"/>
    </source>
</evidence>
<keyword evidence="2" id="KW-1185">Reference proteome</keyword>
<proteinExistence type="predicted"/>
<dbReference type="EMBL" id="JBHTLU010000003">
    <property type="protein sequence ID" value="MFD1218526.1"/>
    <property type="molecule type" value="Genomic_DNA"/>
</dbReference>
<accession>A0ABW3UDG4</accession>
<comment type="caution">
    <text evidence="1">The sequence shown here is derived from an EMBL/GenBank/DDBJ whole genome shotgun (WGS) entry which is preliminary data.</text>
</comment>
<dbReference type="InterPro" id="IPR052927">
    <property type="entry name" value="DCC_oxidoreductase"/>
</dbReference>
<name>A0ABW3UDG4_9BACL</name>
<dbReference type="PANTHER" id="PTHR33639">
    <property type="entry name" value="THIOL-DISULFIDE OXIDOREDUCTASE DCC"/>
    <property type="match status" value="1"/>
</dbReference>
<evidence type="ECO:0000313" key="2">
    <source>
        <dbReference type="Proteomes" id="UP001597180"/>
    </source>
</evidence>
<gene>
    <name evidence="1" type="ORF">ACFQ4B_00215</name>
</gene>
<dbReference type="InterPro" id="IPR007263">
    <property type="entry name" value="DCC1-like"/>
</dbReference>
<dbReference type="Pfam" id="PF04134">
    <property type="entry name" value="DCC1-like"/>
    <property type="match status" value="1"/>
</dbReference>
<reference evidence="2" key="1">
    <citation type="journal article" date="2019" name="Int. J. Syst. Evol. Microbiol.">
        <title>The Global Catalogue of Microorganisms (GCM) 10K type strain sequencing project: providing services to taxonomists for standard genome sequencing and annotation.</title>
        <authorList>
            <consortium name="The Broad Institute Genomics Platform"/>
            <consortium name="The Broad Institute Genome Sequencing Center for Infectious Disease"/>
            <person name="Wu L."/>
            <person name="Ma J."/>
        </authorList>
    </citation>
    <scope>NUCLEOTIDE SEQUENCE [LARGE SCALE GENOMIC DNA]</scope>
    <source>
        <strain evidence="2">CCUG 53270</strain>
    </source>
</reference>
<dbReference type="RefSeq" id="WP_345593789.1">
    <property type="nucleotide sequence ID" value="NZ_BAABJG010000047.1"/>
</dbReference>